<dbReference type="RefSeq" id="WP_114402436.1">
    <property type="nucleotide sequence ID" value="NZ_QPGB01000002.1"/>
</dbReference>
<keyword evidence="7" id="KW-0653">Protein transport</keyword>
<keyword evidence="9" id="KW-0472">Membrane</keyword>
<comment type="caution">
    <text evidence="12">The sequence shown here is derived from an EMBL/GenBank/DDBJ whole genome shotgun (WGS) entry which is preliminary data.</text>
</comment>
<evidence type="ECO:0000259" key="11">
    <source>
        <dbReference type="PROSITE" id="PS52015"/>
    </source>
</evidence>
<evidence type="ECO:0000256" key="6">
    <source>
        <dbReference type="ARBA" id="ARBA00022692"/>
    </source>
</evidence>
<dbReference type="SUPFAM" id="SSF74653">
    <property type="entry name" value="TolA/TonB C-terminal domain"/>
    <property type="match status" value="1"/>
</dbReference>
<feature type="region of interest" description="Disordered" evidence="10">
    <location>
        <begin position="70"/>
        <end position="143"/>
    </location>
</feature>
<name>A0A368L4E4_9BURK</name>
<dbReference type="OrthoDB" id="9792439at2"/>
<keyword evidence="3" id="KW-0813">Transport</keyword>
<dbReference type="GO" id="GO:0005886">
    <property type="term" value="C:plasma membrane"/>
    <property type="evidence" value="ECO:0007669"/>
    <property type="project" value="UniProtKB-SubCell"/>
</dbReference>
<evidence type="ECO:0000313" key="12">
    <source>
        <dbReference type="EMBL" id="RCS58353.1"/>
    </source>
</evidence>
<keyword evidence="13" id="KW-1185">Reference proteome</keyword>
<evidence type="ECO:0000256" key="5">
    <source>
        <dbReference type="ARBA" id="ARBA00022519"/>
    </source>
</evidence>
<organism evidence="12 13">
    <name type="scientific">Parvibium lacunae</name>
    <dbReference type="NCBI Taxonomy" id="1888893"/>
    <lineage>
        <taxon>Bacteria</taxon>
        <taxon>Pseudomonadati</taxon>
        <taxon>Pseudomonadota</taxon>
        <taxon>Betaproteobacteria</taxon>
        <taxon>Burkholderiales</taxon>
        <taxon>Alcaligenaceae</taxon>
        <taxon>Parvibium</taxon>
    </lineage>
</organism>
<comment type="subcellular location">
    <subcellularLocation>
        <location evidence="1">Cell inner membrane</location>
        <topology evidence="1">Single-pass membrane protein</topology>
        <orientation evidence="1">Periplasmic side</orientation>
    </subcellularLocation>
</comment>
<dbReference type="PANTHER" id="PTHR33446">
    <property type="entry name" value="PROTEIN TONB-RELATED"/>
    <property type="match status" value="1"/>
</dbReference>
<accession>A0A368L4E4</accession>
<evidence type="ECO:0000256" key="10">
    <source>
        <dbReference type="SAM" id="MobiDB-lite"/>
    </source>
</evidence>
<dbReference type="Proteomes" id="UP000252357">
    <property type="component" value="Unassembled WGS sequence"/>
</dbReference>
<dbReference type="GO" id="GO:0015031">
    <property type="term" value="P:protein transport"/>
    <property type="evidence" value="ECO:0007669"/>
    <property type="project" value="UniProtKB-KW"/>
</dbReference>
<feature type="compositionally biased region" description="Low complexity" evidence="10">
    <location>
        <begin position="106"/>
        <end position="143"/>
    </location>
</feature>
<dbReference type="AlphaFoldDB" id="A0A368L4E4"/>
<dbReference type="Pfam" id="PF03544">
    <property type="entry name" value="TonB_C"/>
    <property type="match status" value="1"/>
</dbReference>
<evidence type="ECO:0000256" key="9">
    <source>
        <dbReference type="ARBA" id="ARBA00023136"/>
    </source>
</evidence>
<protein>
    <submittedName>
        <fullName evidence="12">Energy transducer TonB</fullName>
    </submittedName>
</protein>
<dbReference type="Gene3D" id="3.30.1150.10">
    <property type="match status" value="1"/>
</dbReference>
<keyword evidence="6" id="KW-0812">Transmembrane</keyword>
<dbReference type="InterPro" id="IPR006260">
    <property type="entry name" value="TonB/TolA_C"/>
</dbReference>
<gene>
    <name evidence="12" type="ORF">DU000_05910</name>
</gene>
<dbReference type="InterPro" id="IPR051045">
    <property type="entry name" value="TonB-dependent_transducer"/>
</dbReference>
<feature type="domain" description="TonB C-terminal" evidence="11">
    <location>
        <begin position="170"/>
        <end position="270"/>
    </location>
</feature>
<dbReference type="NCBIfam" id="TIGR01352">
    <property type="entry name" value="tonB_Cterm"/>
    <property type="match status" value="1"/>
</dbReference>
<evidence type="ECO:0000256" key="4">
    <source>
        <dbReference type="ARBA" id="ARBA00022475"/>
    </source>
</evidence>
<evidence type="ECO:0000256" key="1">
    <source>
        <dbReference type="ARBA" id="ARBA00004383"/>
    </source>
</evidence>
<feature type="compositionally biased region" description="Polar residues" evidence="10">
    <location>
        <begin position="83"/>
        <end position="93"/>
    </location>
</feature>
<evidence type="ECO:0000256" key="7">
    <source>
        <dbReference type="ARBA" id="ARBA00022927"/>
    </source>
</evidence>
<reference evidence="12 13" key="1">
    <citation type="journal article" date="2018" name="Int. J. Syst. Evol. Microbiol.">
        <title>Parvibium lacunae gen. nov., sp. nov., a new member of the family Alcaligenaceae isolated from a freshwater pond.</title>
        <authorList>
            <person name="Chen W.M."/>
            <person name="Xie P.B."/>
            <person name="Hsu M.Y."/>
            <person name="Sheu S.Y."/>
        </authorList>
    </citation>
    <scope>NUCLEOTIDE SEQUENCE [LARGE SCALE GENOMIC DNA]</scope>
    <source>
        <strain evidence="12 13">KMB9</strain>
    </source>
</reference>
<keyword evidence="5" id="KW-0997">Cell inner membrane</keyword>
<proteinExistence type="inferred from homology"/>
<evidence type="ECO:0000256" key="8">
    <source>
        <dbReference type="ARBA" id="ARBA00022989"/>
    </source>
</evidence>
<dbReference type="GO" id="GO:0055085">
    <property type="term" value="P:transmembrane transport"/>
    <property type="evidence" value="ECO:0007669"/>
    <property type="project" value="InterPro"/>
</dbReference>
<keyword evidence="4" id="KW-1003">Cell membrane</keyword>
<sequence>MPIKQPASPWLRGGQLLVVVLLHGGLLIHLDQWLHLARQAAPPPLQVVLLQNEPARLAPYSALTAPATLPPAIAQQSPPPLRSNASATPTQRPANAPSMPVTPSTPAQAQGAESAAPASPVSSPMNSPISNATAPSNSAPALSANSNAAIAPPVPSGVASNAPAAAKAGGASQGVVCLQGERPIYPALAIRNEQEGRVVLTVTVGSDGKVQPALTKVHASSGYASLDRAALNSINGGNWLFSPAWRDGEAVSAVVLIPFPFVLNEEGQERPTQVGGASCKRMLNRG</sequence>
<dbReference type="InterPro" id="IPR037682">
    <property type="entry name" value="TonB_C"/>
</dbReference>
<comment type="similarity">
    <text evidence="2">Belongs to the TonB family.</text>
</comment>
<evidence type="ECO:0000256" key="2">
    <source>
        <dbReference type="ARBA" id="ARBA00006555"/>
    </source>
</evidence>
<evidence type="ECO:0000256" key="3">
    <source>
        <dbReference type="ARBA" id="ARBA00022448"/>
    </source>
</evidence>
<dbReference type="EMBL" id="QPGB01000002">
    <property type="protein sequence ID" value="RCS58353.1"/>
    <property type="molecule type" value="Genomic_DNA"/>
</dbReference>
<evidence type="ECO:0000313" key="13">
    <source>
        <dbReference type="Proteomes" id="UP000252357"/>
    </source>
</evidence>
<dbReference type="PROSITE" id="PS52015">
    <property type="entry name" value="TONB_CTD"/>
    <property type="match status" value="1"/>
</dbReference>
<keyword evidence="8" id="KW-1133">Transmembrane helix</keyword>